<keyword evidence="2" id="KW-0964">Secreted</keyword>
<dbReference type="PROSITE" id="PS00330">
    <property type="entry name" value="HEMOLYSIN_CALCIUM"/>
    <property type="match status" value="1"/>
</dbReference>
<dbReference type="InterPro" id="IPR050557">
    <property type="entry name" value="RTX_toxin/Mannuronan_C5-epim"/>
</dbReference>
<reference evidence="3 4" key="1">
    <citation type="submission" date="2020-08" db="EMBL/GenBank/DDBJ databases">
        <title>Genomic Encyclopedia of Type Strains, Phase IV (KMG-IV): sequencing the most valuable type-strain genomes for metagenomic binning, comparative biology and taxonomic classification.</title>
        <authorList>
            <person name="Goeker M."/>
        </authorList>
    </citation>
    <scope>NUCLEOTIDE SEQUENCE [LARGE SCALE GENOMIC DNA]</scope>
    <source>
        <strain evidence="3 4">DSM 15743</strain>
    </source>
</reference>
<dbReference type="InterPro" id="IPR001343">
    <property type="entry name" value="Hemolysn_Ca-bd"/>
</dbReference>
<evidence type="ECO:0000256" key="2">
    <source>
        <dbReference type="ARBA" id="ARBA00022525"/>
    </source>
</evidence>
<dbReference type="Pfam" id="PF00353">
    <property type="entry name" value="HemolysinCabind"/>
    <property type="match status" value="1"/>
</dbReference>
<dbReference type="GO" id="GO:0005615">
    <property type="term" value="C:extracellular space"/>
    <property type="evidence" value="ECO:0007669"/>
    <property type="project" value="InterPro"/>
</dbReference>
<sequence length="508" mass="55872">MSTLRHLQAAGLSSNRIDMVFMGDGYTSSEIGTTYAAQVQGLLSYMFNGSLLSEPFGRYRNFFNIHSIDVVSNESGADDPSRGILRDTALDASYSGRALNINLDKVDAIEQDVLRSAGFASEMRFILVNSEAYGGAGYDSGIYSAGNEQAYEIALHEIAHAFTGLGDEYDYGAVGAYAGNEPFYANVTKDPAGTKWAKWLGYNQPSIGTIGAYEGAYYHATGVYRPSLDSKMKTLGRPFDVVSREQFVLKFYEFVDPLDGYTNNWVTHHNPTTFFVDTVDPAVIKVDWTLDGKTFANLGETFHVAKDNYGFGTHTLQARAYDPTDWVRGDRSSLEQTVSWVITNDFLLTGDSGADHLRGNAKANEIQGRAGNDKIWGGSGNDKIWSGDGNDMLLGGTGRDVFVFDTRPSKFSNRDRIVDFSAPADSIWLDNKIFTKLGAGTLAKPRKLSNDMFVVGSKAKDREDRILYDKAKGVLLYDADGAVTKIKPVEIATLKKNLSISFHDFFVI</sequence>
<name>A0A7W6IDD5_9HYPH</name>
<dbReference type="PANTHER" id="PTHR38340">
    <property type="entry name" value="S-LAYER PROTEIN"/>
    <property type="match status" value="1"/>
</dbReference>
<evidence type="ECO:0000313" key="3">
    <source>
        <dbReference type="EMBL" id="MBB4039324.1"/>
    </source>
</evidence>
<dbReference type="PRINTS" id="PR00313">
    <property type="entry name" value="CABNDNGRPT"/>
</dbReference>
<gene>
    <name evidence="3" type="ORF">GGR34_000959</name>
</gene>
<dbReference type="RefSeq" id="WP_154664085.1">
    <property type="nucleotide sequence ID" value="NZ_JACIDC010000002.1"/>
</dbReference>
<protein>
    <submittedName>
        <fullName evidence="3">Ca2+-binding RTX toxin-like protein</fullName>
    </submittedName>
</protein>
<evidence type="ECO:0000313" key="4">
    <source>
        <dbReference type="Proteomes" id="UP000519439"/>
    </source>
</evidence>
<comment type="subcellular location">
    <subcellularLocation>
        <location evidence="1">Secreted</location>
    </subcellularLocation>
</comment>
<comment type="caution">
    <text evidence="3">The sequence shown here is derived from an EMBL/GenBank/DDBJ whole genome shotgun (WGS) entry which is preliminary data.</text>
</comment>
<dbReference type="Pfam" id="PF09471">
    <property type="entry name" value="Peptidase_M64"/>
    <property type="match status" value="2"/>
</dbReference>
<evidence type="ECO:0000256" key="1">
    <source>
        <dbReference type="ARBA" id="ARBA00004613"/>
    </source>
</evidence>
<dbReference type="Gene3D" id="3.40.390.10">
    <property type="entry name" value="Collagenase (Catalytic Domain)"/>
    <property type="match status" value="1"/>
</dbReference>
<dbReference type="EMBL" id="JACIDC010000002">
    <property type="protein sequence ID" value="MBB4039324.1"/>
    <property type="molecule type" value="Genomic_DNA"/>
</dbReference>
<dbReference type="InterPro" id="IPR024079">
    <property type="entry name" value="MetalloPept_cat_dom_sf"/>
</dbReference>
<dbReference type="SUPFAM" id="SSF51120">
    <property type="entry name" value="beta-Roll"/>
    <property type="match status" value="1"/>
</dbReference>
<accession>A0A7W6IDD5</accession>
<keyword evidence="4" id="KW-1185">Reference proteome</keyword>
<dbReference type="AlphaFoldDB" id="A0A7W6IDD5"/>
<dbReference type="PANTHER" id="PTHR38340:SF1">
    <property type="entry name" value="S-LAYER PROTEIN"/>
    <property type="match status" value="1"/>
</dbReference>
<dbReference type="InterPro" id="IPR011049">
    <property type="entry name" value="Serralysin-like_metalloprot_C"/>
</dbReference>
<dbReference type="InterPro" id="IPR019026">
    <property type="entry name" value="Peptidase_M64_IgA"/>
</dbReference>
<dbReference type="InterPro" id="IPR018511">
    <property type="entry name" value="Hemolysin-typ_Ca-bd_CS"/>
</dbReference>
<proteinExistence type="predicted"/>
<dbReference type="Proteomes" id="UP000519439">
    <property type="component" value="Unassembled WGS sequence"/>
</dbReference>
<organism evidence="3 4">
    <name type="scientific">Microvirga flocculans</name>
    <dbReference type="NCBI Taxonomy" id="217168"/>
    <lineage>
        <taxon>Bacteria</taxon>
        <taxon>Pseudomonadati</taxon>
        <taxon>Pseudomonadota</taxon>
        <taxon>Alphaproteobacteria</taxon>
        <taxon>Hyphomicrobiales</taxon>
        <taxon>Methylobacteriaceae</taxon>
        <taxon>Microvirga</taxon>
    </lineage>
</organism>
<dbReference type="GO" id="GO:0005509">
    <property type="term" value="F:calcium ion binding"/>
    <property type="evidence" value="ECO:0007669"/>
    <property type="project" value="InterPro"/>
</dbReference>
<dbReference type="Gene3D" id="2.150.10.10">
    <property type="entry name" value="Serralysin-like metalloprotease, C-terminal"/>
    <property type="match status" value="1"/>
</dbReference>
<dbReference type="GO" id="GO:0008237">
    <property type="term" value="F:metallopeptidase activity"/>
    <property type="evidence" value="ECO:0007669"/>
    <property type="project" value="InterPro"/>
</dbReference>